<evidence type="ECO:0000313" key="3">
    <source>
        <dbReference type="EMBL" id="SLM28567.1"/>
    </source>
</evidence>
<comment type="similarity">
    <text evidence="1">Belongs to the transglycosylase Slt family.</text>
</comment>
<dbReference type="RefSeq" id="WP_080798960.1">
    <property type="nucleotide sequence ID" value="NZ_LT828540.1"/>
</dbReference>
<dbReference type="AlphaFoldDB" id="A0A1W1H7W6"/>
<evidence type="ECO:0000256" key="1">
    <source>
        <dbReference type="ARBA" id="ARBA00007734"/>
    </source>
</evidence>
<dbReference type="CDD" id="cd00118">
    <property type="entry name" value="LysM"/>
    <property type="match status" value="1"/>
</dbReference>
<dbReference type="STRING" id="1246637.MTBBW1_140013"/>
<dbReference type="PROSITE" id="PS51782">
    <property type="entry name" value="LYSM"/>
    <property type="match status" value="1"/>
</dbReference>
<keyword evidence="4" id="KW-1185">Reference proteome</keyword>
<protein>
    <submittedName>
        <fullName evidence="3">Predicted membrane-bound peptidoglycan-binding family protein</fullName>
        <ecNumber evidence="3">3.2.1.-</ecNumber>
    </submittedName>
</protein>
<keyword evidence="3" id="KW-0378">Hydrolase</keyword>
<dbReference type="Pfam" id="PF01464">
    <property type="entry name" value="SLT"/>
    <property type="match status" value="1"/>
</dbReference>
<dbReference type="SMART" id="SM00257">
    <property type="entry name" value="LysM"/>
    <property type="match status" value="1"/>
</dbReference>
<name>A0A1W1H7W6_9BACT</name>
<dbReference type="CDD" id="cd16894">
    <property type="entry name" value="MltD-like"/>
    <property type="match status" value="1"/>
</dbReference>
<dbReference type="InterPro" id="IPR023346">
    <property type="entry name" value="Lysozyme-like_dom_sf"/>
</dbReference>
<proteinExistence type="inferred from homology"/>
<accession>A0A1W1H7W6</accession>
<dbReference type="InterPro" id="IPR018392">
    <property type="entry name" value="LysM"/>
</dbReference>
<dbReference type="InterPro" id="IPR008258">
    <property type="entry name" value="Transglycosylase_SLT_dom_1"/>
</dbReference>
<dbReference type="EC" id="3.2.1.-" evidence="3"/>
<gene>
    <name evidence="3" type="ORF">MTBBW1_140013</name>
</gene>
<organism evidence="3 4">
    <name type="scientific">Desulfamplus magnetovallimortis</name>
    <dbReference type="NCBI Taxonomy" id="1246637"/>
    <lineage>
        <taxon>Bacteria</taxon>
        <taxon>Pseudomonadati</taxon>
        <taxon>Thermodesulfobacteriota</taxon>
        <taxon>Desulfobacteria</taxon>
        <taxon>Desulfobacterales</taxon>
        <taxon>Desulfobacteraceae</taxon>
        <taxon>Desulfamplus</taxon>
    </lineage>
</organism>
<dbReference type="GO" id="GO:0016798">
    <property type="term" value="F:hydrolase activity, acting on glycosyl bonds"/>
    <property type="evidence" value="ECO:0007669"/>
    <property type="project" value="UniProtKB-KW"/>
</dbReference>
<dbReference type="PANTHER" id="PTHR37423">
    <property type="entry name" value="SOLUBLE LYTIC MUREIN TRANSGLYCOSYLASE-RELATED"/>
    <property type="match status" value="1"/>
</dbReference>
<keyword evidence="3" id="KW-0326">Glycosidase</keyword>
<evidence type="ECO:0000313" key="4">
    <source>
        <dbReference type="Proteomes" id="UP000191931"/>
    </source>
</evidence>
<feature type="domain" description="LysM" evidence="2">
    <location>
        <begin position="335"/>
        <end position="379"/>
    </location>
</feature>
<dbReference type="Pfam" id="PF01476">
    <property type="entry name" value="LysM"/>
    <property type="match status" value="1"/>
</dbReference>
<dbReference type="SUPFAM" id="SSF53955">
    <property type="entry name" value="Lysozyme-like"/>
    <property type="match status" value="1"/>
</dbReference>
<dbReference type="EMBL" id="FWEV01000046">
    <property type="protein sequence ID" value="SLM28567.1"/>
    <property type="molecule type" value="Genomic_DNA"/>
</dbReference>
<dbReference type="Gene3D" id="1.10.530.10">
    <property type="match status" value="1"/>
</dbReference>
<dbReference type="InterPro" id="IPR036779">
    <property type="entry name" value="LysM_dom_sf"/>
</dbReference>
<reference evidence="3 4" key="1">
    <citation type="submission" date="2017-03" db="EMBL/GenBank/DDBJ databases">
        <authorList>
            <person name="Afonso C.L."/>
            <person name="Miller P.J."/>
            <person name="Scott M.A."/>
            <person name="Spackman E."/>
            <person name="Goraichik I."/>
            <person name="Dimitrov K.M."/>
            <person name="Suarez D.L."/>
            <person name="Swayne D.E."/>
        </authorList>
    </citation>
    <scope>NUCLEOTIDE SEQUENCE [LARGE SCALE GENOMIC DNA]</scope>
    <source>
        <strain evidence="3">PRJEB14757</strain>
    </source>
</reference>
<dbReference type="Proteomes" id="UP000191931">
    <property type="component" value="Unassembled WGS sequence"/>
</dbReference>
<sequence length="382" mass="43627">MKIFFRTLLPIAILAISLLIPAIYVSAADQEFSIERMEPLPSLFKSTRYSGSLNLCGEKIPVHIHDVRERLEKEMLLALWDRAQVILWIKRASQYFPHMERILKEEGLPDELKYVAVIESGLRANAGSSKGAVGFWQFIPDTARRFGLRVDSSIDERRNLFKSTRAACAYLKKLYGQFNSWALAMAAYNMGESGLSNEISFQEINDYYQLYLYLETQRYVFKVIAAREIMENPGKYGFNYTSEDLYPVMQFSKVNLNLPSRIPLTLIASAAETTFKEIKDLNPDIRGYHLTSGKYEIFVPHGRERGFERAFSNSYSSWKQKNSSSGNSGSSTSKKYHVVRKGEGLSMIAQRYGVPLSTLLGWNNLKKNSVIHPGDRLIIYTK</sequence>
<dbReference type="SUPFAM" id="SSF54106">
    <property type="entry name" value="LysM domain"/>
    <property type="match status" value="1"/>
</dbReference>
<dbReference type="Gene3D" id="3.10.350.10">
    <property type="entry name" value="LysM domain"/>
    <property type="match status" value="1"/>
</dbReference>
<dbReference type="PANTHER" id="PTHR37423:SF2">
    <property type="entry name" value="MEMBRANE-BOUND LYTIC MUREIN TRANSGLYCOSYLASE C"/>
    <property type="match status" value="1"/>
</dbReference>
<evidence type="ECO:0000259" key="2">
    <source>
        <dbReference type="PROSITE" id="PS51782"/>
    </source>
</evidence>